<evidence type="ECO:0000313" key="1">
    <source>
        <dbReference type="EMBL" id="KAJ2895545.1"/>
    </source>
</evidence>
<dbReference type="EMBL" id="JANBVB010000282">
    <property type="protein sequence ID" value="KAJ2895545.1"/>
    <property type="molecule type" value="Genomic_DNA"/>
</dbReference>
<evidence type="ECO:0000313" key="2">
    <source>
        <dbReference type="Proteomes" id="UP001139981"/>
    </source>
</evidence>
<dbReference type="Proteomes" id="UP001139981">
    <property type="component" value="Unassembled WGS sequence"/>
</dbReference>
<accession>A0ACC1M4U8</accession>
<keyword evidence="2" id="KW-1185">Reference proteome</keyword>
<gene>
    <name evidence="1" type="ORF">IWW38_002282</name>
</gene>
<reference evidence="1" key="1">
    <citation type="submission" date="2022-07" db="EMBL/GenBank/DDBJ databases">
        <title>Phylogenomic reconstructions and comparative analyses of Kickxellomycotina fungi.</title>
        <authorList>
            <person name="Reynolds N.K."/>
            <person name="Stajich J.E."/>
            <person name="Barry K."/>
            <person name="Grigoriev I.V."/>
            <person name="Crous P."/>
            <person name="Smith M.E."/>
        </authorList>
    </citation>
    <scope>NUCLEOTIDE SEQUENCE</scope>
    <source>
        <strain evidence="1">CBS 190363</strain>
    </source>
</reference>
<organism evidence="1 2">
    <name type="scientific">Coemansia aciculifera</name>
    <dbReference type="NCBI Taxonomy" id="417176"/>
    <lineage>
        <taxon>Eukaryota</taxon>
        <taxon>Fungi</taxon>
        <taxon>Fungi incertae sedis</taxon>
        <taxon>Zoopagomycota</taxon>
        <taxon>Kickxellomycotina</taxon>
        <taxon>Kickxellomycetes</taxon>
        <taxon>Kickxellales</taxon>
        <taxon>Kickxellaceae</taxon>
        <taxon>Coemansia</taxon>
    </lineage>
</organism>
<comment type="caution">
    <text evidence="1">The sequence shown here is derived from an EMBL/GenBank/DDBJ whole genome shotgun (WGS) entry which is preliminary data.</text>
</comment>
<proteinExistence type="predicted"/>
<name>A0ACC1M4U8_9FUNG</name>
<protein>
    <submittedName>
        <fullName evidence="1">Uncharacterized protein</fullName>
    </submittedName>
</protein>
<sequence length="211" mass="22768">MEFSKRPTVASTTLSLTHGYMPATAAGGAAPTPVHHVYTAPDMHHHHHHHQQQPPFYATSPYMLHQQQNPADAYSAAPRRLPSVSELLVSPGTSASAAQQQAVAAAHSASYAPTMYSPANIQQQQQKPFSIDVPLARSSAHHTSAAYAVPGHHRDSESASSVSSQATLLDSYSPSSSSHQRAFKEYDLRDQDEVYKAASILMSLRACKTPC</sequence>